<dbReference type="InterPro" id="IPR054781">
    <property type="entry name" value="Asp23-rel"/>
</dbReference>
<organism evidence="1 2">
    <name type="scientific">Mycoplasmopsis meleagridis ATCC 25294</name>
    <dbReference type="NCBI Taxonomy" id="1264554"/>
    <lineage>
        <taxon>Bacteria</taxon>
        <taxon>Bacillati</taxon>
        <taxon>Mycoplasmatota</taxon>
        <taxon>Mycoplasmoidales</taxon>
        <taxon>Metamycoplasmataceae</taxon>
        <taxon>Mycoplasmopsis</taxon>
    </lineage>
</organism>
<dbReference type="RefSeq" id="WP_046097170.1">
    <property type="nucleotide sequence ID" value="NZ_JZXN01000018.1"/>
</dbReference>
<dbReference type="AlphaFoldDB" id="A0A0F5GZW9"/>
<proteinExistence type="predicted"/>
<dbReference type="NCBIfam" id="NF045836">
    <property type="entry name" value="MMB_0454_fam"/>
    <property type="match status" value="1"/>
</dbReference>
<gene>
    <name evidence="1" type="ORF">MMELEA_02140</name>
</gene>
<accession>A0A0F5GZW9</accession>
<dbReference type="STRING" id="29561.MM26B8_00970"/>
<evidence type="ECO:0000313" key="1">
    <source>
        <dbReference type="EMBL" id="KKB26606.1"/>
    </source>
</evidence>
<reference evidence="1 2" key="1">
    <citation type="submission" date="2015-03" db="EMBL/GenBank/DDBJ databases">
        <title>Genome sequence of Mycoplasma meleagridis strain ATCC 25294.</title>
        <authorList>
            <person name="Yacoub E."/>
            <person name="Blanchard A."/>
            <person name="Sirand-Pugnet P."/>
            <person name="Mardassi B.B.A."/>
        </authorList>
    </citation>
    <scope>NUCLEOTIDE SEQUENCE [LARGE SCALE GENOMIC DNA]</scope>
    <source>
        <strain evidence="1 2">ATCC 25294</strain>
    </source>
</reference>
<sequence>MNYVTVNYSVNQSYSISKYTFVQLVNNCINDTSFIKLSSEPKIVLIKKKNNVGFIINIEIKKGKNISTVINNFINELEMRFLSLLDLKPASIKICFNGTY</sequence>
<dbReference type="Proteomes" id="UP000033750">
    <property type="component" value="Unassembled WGS sequence"/>
</dbReference>
<keyword evidence="2" id="KW-1185">Reference proteome</keyword>
<dbReference type="OrthoDB" id="399374at2"/>
<dbReference type="EMBL" id="JZXN01000018">
    <property type="protein sequence ID" value="KKB26606.1"/>
    <property type="molecule type" value="Genomic_DNA"/>
</dbReference>
<comment type="caution">
    <text evidence="1">The sequence shown here is derived from an EMBL/GenBank/DDBJ whole genome shotgun (WGS) entry which is preliminary data.</text>
</comment>
<protein>
    <submittedName>
        <fullName evidence="1">Uncharacterized protein</fullName>
    </submittedName>
</protein>
<dbReference type="PATRIC" id="fig|1264554.4.peg.512"/>
<name>A0A0F5GZW9_9BACT</name>
<evidence type="ECO:0000313" key="2">
    <source>
        <dbReference type="Proteomes" id="UP000033750"/>
    </source>
</evidence>